<name>A0A521FR65_9SPHI</name>
<dbReference type="Proteomes" id="UP000320300">
    <property type="component" value="Unassembled WGS sequence"/>
</dbReference>
<evidence type="ECO:0000313" key="2">
    <source>
        <dbReference type="Proteomes" id="UP000320300"/>
    </source>
</evidence>
<evidence type="ECO:0000313" key="1">
    <source>
        <dbReference type="EMBL" id="SMO98699.1"/>
    </source>
</evidence>
<dbReference type="EMBL" id="FXTN01000017">
    <property type="protein sequence ID" value="SMO98699.1"/>
    <property type="molecule type" value="Genomic_DNA"/>
</dbReference>
<gene>
    <name evidence="1" type="ORF">SAMN06265348_11782</name>
</gene>
<sequence length="87" mass="9806">MIMGDKHKHKQWYVYIYGNPLSPESYQLVNVTPRCVTGKNICAIYADGYEDQPFEFSHKLIMHIANAIATGVPQPTGTDPKIVVLKN</sequence>
<organism evidence="1 2">
    <name type="scientific">Pedobacter westerhofensis</name>
    <dbReference type="NCBI Taxonomy" id="425512"/>
    <lineage>
        <taxon>Bacteria</taxon>
        <taxon>Pseudomonadati</taxon>
        <taxon>Bacteroidota</taxon>
        <taxon>Sphingobacteriia</taxon>
        <taxon>Sphingobacteriales</taxon>
        <taxon>Sphingobacteriaceae</taxon>
        <taxon>Pedobacter</taxon>
    </lineage>
</organism>
<dbReference type="AlphaFoldDB" id="A0A521FR65"/>
<proteinExistence type="predicted"/>
<keyword evidence="2" id="KW-1185">Reference proteome</keyword>
<protein>
    <submittedName>
        <fullName evidence="1">Uncharacterized protein</fullName>
    </submittedName>
</protein>
<reference evidence="1 2" key="1">
    <citation type="submission" date="2017-05" db="EMBL/GenBank/DDBJ databases">
        <authorList>
            <person name="Varghese N."/>
            <person name="Submissions S."/>
        </authorList>
    </citation>
    <scope>NUCLEOTIDE SEQUENCE [LARGE SCALE GENOMIC DNA]</scope>
    <source>
        <strain evidence="1 2">DSM 19036</strain>
    </source>
</reference>
<accession>A0A521FR65</accession>